<dbReference type="PANTHER" id="PTHR40068">
    <property type="entry name" value="TRANSCRIPTION REPRESSOR NIAR-RELATED"/>
    <property type="match status" value="1"/>
</dbReference>
<feature type="binding site" evidence="1">
    <location>
        <position position="83"/>
    </location>
    <ligand>
        <name>Ni(2+)</name>
        <dbReference type="ChEBI" id="CHEBI:49786"/>
    </ligand>
</feature>
<dbReference type="PANTHER" id="PTHR40068:SF1">
    <property type="entry name" value="TRANSCRIPTION REPRESSOR NIAR-RELATED"/>
    <property type="match status" value="1"/>
</dbReference>
<evidence type="ECO:0000259" key="2">
    <source>
        <dbReference type="Pfam" id="PF02829"/>
    </source>
</evidence>
<feature type="binding site" evidence="1">
    <location>
        <position position="75"/>
    </location>
    <ligand>
        <name>Ni(2+)</name>
        <dbReference type="ChEBI" id="CHEBI:49786"/>
    </ligand>
</feature>
<dbReference type="Gene3D" id="3.30.1340.20">
    <property type="entry name" value="3H domain"/>
    <property type="match status" value="1"/>
</dbReference>
<proteinExistence type="predicted"/>
<dbReference type="InterPro" id="IPR013196">
    <property type="entry name" value="HTH_11"/>
</dbReference>
<dbReference type="Pfam" id="PF02829">
    <property type="entry name" value="3H"/>
    <property type="match status" value="1"/>
</dbReference>
<feature type="binding site" evidence="1">
    <location>
        <position position="144"/>
    </location>
    <ligand>
        <name>Ni(2+)</name>
        <dbReference type="ChEBI" id="CHEBI:49786"/>
    </ligand>
</feature>
<dbReference type="GO" id="GO:0046872">
    <property type="term" value="F:metal ion binding"/>
    <property type="evidence" value="ECO:0007669"/>
    <property type="project" value="UniProtKB-KW"/>
</dbReference>
<dbReference type="Gene3D" id="1.10.10.10">
    <property type="entry name" value="Winged helix-like DNA-binding domain superfamily/Winged helix DNA-binding domain"/>
    <property type="match status" value="1"/>
</dbReference>
<dbReference type="SUPFAM" id="SSF46785">
    <property type="entry name" value="Winged helix' DNA-binding domain"/>
    <property type="match status" value="1"/>
</dbReference>
<dbReference type="EMBL" id="AP012051">
    <property type="protein sequence ID" value="BAL80157.1"/>
    <property type="molecule type" value="Genomic_DNA"/>
</dbReference>
<sequence>MKEKETRLKEILKLLEDNVPISGTILANKLGVTRQIIVQDIAVLKSRGYNIISTARGYILNKKAPKFVRLIAVRHEKGDIRKELEIIVSNGGEVLDVIVEHPVYGEIKGYLNIKTLDDIKSFITAMETAHAEPLLTLSHGIHLHHIGADGEEILDKIEEKLKNEGILL</sequence>
<dbReference type="AlphaFoldDB" id="A0A7U6GD80"/>
<dbReference type="RefSeq" id="WP_014452568.1">
    <property type="nucleotide sequence ID" value="NC_017096.1"/>
</dbReference>
<dbReference type="InterPro" id="IPR036388">
    <property type="entry name" value="WH-like_DNA-bd_sf"/>
</dbReference>
<protein>
    <recommendedName>
        <fullName evidence="6">Transcription repressor NadR</fullName>
    </recommendedName>
</protein>
<dbReference type="KEGG" id="cex:CSE_00310"/>
<keyword evidence="1" id="KW-0479">Metal-binding</keyword>
<evidence type="ECO:0000256" key="1">
    <source>
        <dbReference type="PIRSR" id="PIRSR037847-1"/>
    </source>
</evidence>
<dbReference type="InterPro" id="IPR026043">
    <property type="entry name" value="NadR"/>
</dbReference>
<dbReference type="PIRSF" id="PIRSF037847">
    <property type="entry name" value="NiaR"/>
    <property type="match status" value="1"/>
</dbReference>
<evidence type="ECO:0008006" key="6">
    <source>
        <dbReference type="Google" id="ProtNLM"/>
    </source>
</evidence>
<gene>
    <name evidence="4" type="ordered locus">CSE_00310</name>
</gene>
<dbReference type="SUPFAM" id="SSF75500">
    <property type="entry name" value="Putative transcriptional regulator TM1602, C-terminal domain"/>
    <property type="match status" value="1"/>
</dbReference>
<dbReference type="Proteomes" id="UP000004793">
    <property type="component" value="Chromosome"/>
</dbReference>
<dbReference type="Pfam" id="PF08279">
    <property type="entry name" value="HTH_11"/>
    <property type="match status" value="1"/>
</dbReference>
<organism evidence="4 5">
    <name type="scientific">Caldisericum exile (strain DSM 21853 / NBRC 104410 / AZM16c01)</name>
    <dbReference type="NCBI Taxonomy" id="511051"/>
    <lineage>
        <taxon>Bacteria</taxon>
        <taxon>Pseudomonadati</taxon>
        <taxon>Caldisericota/Cryosericota group</taxon>
        <taxon>Caldisericota</taxon>
        <taxon>Caldisericia</taxon>
        <taxon>Caldisericales</taxon>
        <taxon>Caldisericaceae</taxon>
        <taxon>Caldisericum</taxon>
    </lineage>
</organism>
<evidence type="ECO:0000313" key="5">
    <source>
        <dbReference type="Proteomes" id="UP000004793"/>
    </source>
</evidence>
<evidence type="ECO:0000313" key="4">
    <source>
        <dbReference type="EMBL" id="BAL80157.1"/>
    </source>
</evidence>
<feature type="binding site" evidence="1">
    <location>
        <position position="142"/>
    </location>
    <ligand>
        <name>Ni(2+)</name>
        <dbReference type="ChEBI" id="CHEBI:49786"/>
    </ligand>
</feature>
<dbReference type="InterPro" id="IPR036390">
    <property type="entry name" value="WH_DNA-bd_sf"/>
</dbReference>
<dbReference type="InterPro" id="IPR035922">
    <property type="entry name" value="3H_dom_sf"/>
</dbReference>
<keyword evidence="1" id="KW-0533">Nickel</keyword>
<feature type="domain" description="3H" evidence="2">
    <location>
        <begin position="71"/>
        <end position="167"/>
    </location>
</feature>
<keyword evidence="5" id="KW-1185">Reference proteome</keyword>
<name>A0A7U6GD80_CALEA</name>
<accession>A0A7U6GD80</accession>
<dbReference type="OrthoDB" id="9792661at2"/>
<evidence type="ECO:0000259" key="3">
    <source>
        <dbReference type="Pfam" id="PF08279"/>
    </source>
</evidence>
<dbReference type="InterPro" id="IPR004173">
    <property type="entry name" value="3H_domain"/>
</dbReference>
<reference evidence="4 5" key="1">
    <citation type="submission" date="2011-01" db="EMBL/GenBank/DDBJ databases">
        <title>Whole genome sequence of Caldisericum exile AZM16c01.</title>
        <authorList>
            <person name="Narita-Yamada S."/>
            <person name="Kawakoshi A."/>
            <person name="Nakamura S."/>
            <person name="Sasagawa M."/>
            <person name="Fukada J."/>
            <person name="Sekine M."/>
            <person name="Kato Y."/>
            <person name="Fukai R."/>
            <person name="Sasaki K."/>
            <person name="Hanamaki A."/>
            <person name="Narita H."/>
            <person name="Konno Y."/>
            <person name="Mori K."/>
            <person name="Yamazaki S."/>
            <person name="Suzuki K."/>
            <person name="Fujita N."/>
        </authorList>
    </citation>
    <scope>NUCLEOTIDE SEQUENCE [LARGE SCALE GENOMIC DNA]</scope>
    <source>
        <strain evidence="5">DSM 21853 / NBRC 104410 / AZM16c01</strain>
    </source>
</reference>
<feature type="domain" description="Helix-turn-helix type 11" evidence="3">
    <location>
        <begin position="7"/>
        <end position="59"/>
    </location>
</feature>